<feature type="compositionally biased region" description="Basic and acidic residues" evidence="6">
    <location>
        <begin position="169"/>
        <end position="181"/>
    </location>
</feature>
<dbReference type="Gene3D" id="3.40.50.1820">
    <property type="entry name" value="alpha/beta hydrolase"/>
    <property type="match status" value="1"/>
</dbReference>
<feature type="region of interest" description="Disordered" evidence="6">
    <location>
        <begin position="322"/>
        <end position="344"/>
    </location>
</feature>
<dbReference type="EMBL" id="KZ819288">
    <property type="protein sequence ID" value="PWN99512.1"/>
    <property type="molecule type" value="Genomic_DNA"/>
</dbReference>
<dbReference type="PANTHER" id="PTHR17920">
    <property type="entry name" value="TRANSMEMBRANE AND COILED-COIL DOMAIN-CONTAINING PROTEIN 4 TMCO4"/>
    <property type="match status" value="1"/>
</dbReference>
<dbReference type="AlphaFoldDB" id="A0A316ZF25"/>
<feature type="compositionally biased region" description="Basic and acidic residues" evidence="6">
    <location>
        <begin position="224"/>
        <end position="233"/>
    </location>
</feature>
<dbReference type="GO" id="GO:0016020">
    <property type="term" value="C:membrane"/>
    <property type="evidence" value="ECO:0007669"/>
    <property type="project" value="UniProtKB-SubCell"/>
</dbReference>
<keyword evidence="5 7" id="KW-0472">Membrane</keyword>
<evidence type="ECO:0000256" key="2">
    <source>
        <dbReference type="ARBA" id="ARBA00009824"/>
    </source>
</evidence>
<dbReference type="RefSeq" id="XP_025599791.1">
    <property type="nucleotide sequence ID" value="XM_025739612.1"/>
</dbReference>
<evidence type="ECO:0000256" key="4">
    <source>
        <dbReference type="ARBA" id="ARBA00022989"/>
    </source>
</evidence>
<feature type="region of interest" description="Disordered" evidence="6">
    <location>
        <begin position="381"/>
        <end position="416"/>
    </location>
</feature>
<comment type="subcellular location">
    <subcellularLocation>
        <location evidence="1">Membrane</location>
        <topology evidence="1">Multi-pass membrane protein</topology>
    </subcellularLocation>
</comment>
<evidence type="ECO:0000256" key="7">
    <source>
        <dbReference type="SAM" id="Phobius"/>
    </source>
</evidence>
<feature type="compositionally biased region" description="Low complexity" evidence="6">
    <location>
        <begin position="324"/>
        <end position="340"/>
    </location>
</feature>
<keyword evidence="9" id="KW-1185">Reference proteome</keyword>
<feature type="compositionally biased region" description="Acidic residues" evidence="6">
    <location>
        <begin position="54"/>
        <end position="68"/>
    </location>
</feature>
<name>A0A316ZF25_9BASI</name>
<evidence type="ECO:0000256" key="3">
    <source>
        <dbReference type="ARBA" id="ARBA00022692"/>
    </source>
</evidence>
<feature type="region of interest" description="Disordered" evidence="6">
    <location>
        <begin position="465"/>
        <end position="501"/>
    </location>
</feature>
<feature type="region of interest" description="Disordered" evidence="6">
    <location>
        <begin position="159"/>
        <end position="276"/>
    </location>
</feature>
<protein>
    <submittedName>
        <fullName evidence="8">DUF726-domain-containing protein</fullName>
    </submittedName>
</protein>
<accession>A0A316ZF25</accession>
<organism evidence="8 9">
    <name type="scientific">Tilletiopsis washingtonensis</name>
    <dbReference type="NCBI Taxonomy" id="58919"/>
    <lineage>
        <taxon>Eukaryota</taxon>
        <taxon>Fungi</taxon>
        <taxon>Dikarya</taxon>
        <taxon>Basidiomycota</taxon>
        <taxon>Ustilaginomycotina</taxon>
        <taxon>Exobasidiomycetes</taxon>
        <taxon>Entylomatales</taxon>
        <taxon>Entylomatales incertae sedis</taxon>
        <taxon>Tilletiopsis</taxon>
    </lineage>
</organism>
<evidence type="ECO:0000313" key="9">
    <source>
        <dbReference type="Proteomes" id="UP000245946"/>
    </source>
</evidence>
<dbReference type="PANTHER" id="PTHR17920:SF23">
    <property type="entry name" value="DUF726-DOMAIN-CONTAINING PROTEIN"/>
    <property type="match status" value="1"/>
</dbReference>
<evidence type="ECO:0000256" key="5">
    <source>
        <dbReference type="ARBA" id="ARBA00023136"/>
    </source>
</evidence>
<keyword evidence="3 7" id="KW-0812">Transmembrane</keyword>
<feature type="compositionally biased region" description="Basic and acidic residues" evidence="6">
    <location>
        <begin position="484"/>
        <end position="493"/>
    </location>
</feature>
<evidence type="ECO:0000313" key="8">
    <source>
        <dbReference type="EMBL" id="PWN99512.1"/>
    </source>
</evidence>
<dbReference type="Proteomes" id="UP000245946">
    <property type="component" value="Unassembled WGS sequence"/>
</dbReference>
<evidence type="ECO:0000256" key="1">
    <source>
        <dbReference type="ARBA" id="ARBA00004141"/>
    </source>
</evidence>
<reference evidence="8 9" key="1">
    <citation type="journal article" date="2018" name="Mol. Biol. Evol.">
        <title>Broad Genomic Sampling Reveals a Smut Pathogenic Ancestry of the Fungal Clade Ustilaginomycotina.</title>
        <authorList>
            <person name="Kijpornyongpan T."/>
            <person name="Mondo S.J."/>
            <person name="Barry K."/>
            <person name="Sandor L."/>
            <person name="Lee J."/>
            <person name="Lipzen A."/>
            <person name="Pangilinan J."/>
            <person name="LaButti K."/>
            <person name="Hainaut M."/>
            <person name="Henrissat B."/>
            <person name="Grigoriev I.V."/>
            <person name="Spatafora J.W."/>
            <person name="Aime M.C."/>
        </authorList>
    </citation>
    <scope>NUCLEOTIDE SEQUENCE [LARGE SCALE GENOMIC DNA]</scope>
    <source>
        <strain evidence="8 9">MCA 4186</strain>
    </source>
</reference>
<keyword evidence="4 7" id="KW-1133">Transmembrane helix</keyword>
<evidence type="ECO:0000256" key="6">
    <source>
        <dbReference type="SAM" id="MobiDB-lite"/>
    </source>
</evidence>
<gene>
    <name evidence="8" type="ORF">FA09DRAFT_233642</name>
</gene>
<proteinExistence type="inferred from homology"/>
<dbReference type="GeneID" id="37267158"/>
<sequence length="900" mass="94717">MAPAPAPPQLDLSALTSYSPAWPHTLRFALCIATQYSARRCVERVRALQPEGAEAAEGDDSDEEDDDEGNVKRRLQGWAQERVRRKRRELVEDWEDYSARFLTAVCQHLGIPEEVLPPGETTLADVMSAARGRPVDENAPVPQAPEYELGTSHAARAREGTGNAGAAHQADERARDAREKQEESEEGAAESQDAQPGSPNSLPPEPLSGASDAYEIDVQQLPDYLKRRARVSDDGTETLPPMSAGGSEKSPRPQEQSDPANADIVREGGALSDEGKGREVEVVNELLLVALGLGQYRAEDGNTTVFESGSLFDEEVVPAAKAQPTASASGTAGSPSASSEEAVRAGDVGAQISDAGAKTWSAIRGGATASWRGITTASTNVKDLVSGETGAQQPQHQRTSSKSQPKAKNPTKPNDVCHYDARGRALIWVAATSMGIRGMDVMLAEKVIAQSVYFIMAEGQRATKEAGQKDPLASLPAGATVDPRTGDVVRHDSEGEDAEQTTGAARKEWMNSASNTAVAREKGRGNWGRWAATGAGFALAGVALGVSGGLAAPLVLPALAGLTGVAFLATTGGVIMLGALFGLSGGGLAAYRVTRRLRGLSDFSFEEIKSDASQAGVSIPSLHGEWCCAAIDASLSSRCSPATICCSGIIREPAEQIGIWQTAFKHDARDVYAISTENEAFARAGKGLESYMMDTLIRTGGQKAGTEVLKRTALAGIAAITIPLTVWNTASTALDSSFVQAKTRAHKAGLILADVLRARVQGSRPVILVGTSLGCATILTALLELAKDPANANLVSDVFLIGAPMTPSPSRLRKARSIVARRFVNAYSSKDMVCRIASWLGSGITLEELRAGQMPRVMGSCAVLGCPGVENVDLSYPSHFALSDAAAVADMVAQLRVITD</sequence>
<feature type="compositionally biased region" description="Polar residues" evidence="6">
    <location>
        <begin position="389"/>
        <end position="406"/>
    </location>
</feature>
<dbReference type="InterPro" id="IPR007941">
    <property type="entry name" value="DUF726"/>
</dbReference>
<feature type="transmembrane region" description="Helical" evidence="7">
    <location>
        <begin position="558"/>
        <end position="591"/>
    </location>
</feature>
<feature type="transmembrane region" description="Helical" evidence="7">
    <location>
        <begin position="530"/>
        <end position="552"/>
    </location>
</feature>
<dbReference type="SUPFAM" id="SSF53474">
    <property type="entry name" value="alpha/beta-Hydrolases"/>
    <property type="match status" value="1"/>
</dbReference>
<comment type="similarity">
    <text evidence="2">Belongs to the TMCO4 family.</text>
</comment>
<dbReference type="Pfam" id="PF05277">
    <property type="entry name" value="DUF726"/>
    <property type="match status" value="1"/>
</dbReference>
<dbReference type="OrthoDB" id="277931at2759"/>
<feature type="region of interest" description="Disordered" evidence="6">
    <location>
        <begin position="51"/>
        <end position="72"/>
    </location>
</feature>
<dbReference type="InterPro" id="IPR029058">
    <property type="entry name" value="AB_hydrolase_fold"/>
</dbReference>